<dbReference type="PRINTS" id="PR01703">
    <property type="entry name" value="MNSODISMTASE"/>
</dbReference>
<dbReference type="SUPFAM" id="SSF46609">
    <property type="entry name" value="Fe,Mn superoxide dismutase (SOD), N-terminal domain"/>
    <property type="match status" value="1"/>
</dbReference>
<dbReference type="InterPro" id="IPR019831">
    <property type="entry name" value="Mn/Fe_SOD_N"/>
</dbReference>
<dbReference type="Gene3D" id="3.55.40.20">
    <property type="entry name" value="Iron/manganese superoxide dismutase, C-terminal domain"/>
    <property type="match status" value="1"/>
</dbReference>
<dbReference type="Pfam" id="PF02777">
    <property type="entry name" value="Sod_Fe_C"/>
    <property type="match status" value="1"/>
</dbReference>
<keyword evidence="4" id="KW-0560">Oxidoreductase</keyword>
<gene>
    <name evidence="8" type="ORF">NAT50_04370</name>
</gene>
<accession>A0ABT0TNY1</accession>
<dbReference type="SUPFAM" id="SSF54719">
    <property type="entry name" value="Fe,Mn superoxide dismutase (SOD), C-terminal domain"/>
    <property type="match status" value="1"/>
</dbReference>
<dbReference type="Proteomes" id="UP001317191">
    <property type="component" value="Unassembled WGS sequence"/>
</dbReference>
<comment type="similarity">
    <text evidence="1">Belongs to the iron/manganese superoxide dismutase family.</text>
</comment>
<dbReference type="InterPro" id="IPR036324">
    <property type="entry name" value="Mn/Fe_SOD_N_sf"/>
</dbReference>
<proteinExistence type="inferred from homology"/>
<evidence type="ECO:0000256" key="2">
    <source>
        <dbReference type="ARBA" id="ARBA00012682"/>
    </source>
</evidence>
<protein>
    <recommendedName>
        <fullName evidence="2">superoxide dismutase</fullName>
        <ecNumber evidence="2">1.15.1.1</ecNumber>
    </recommendedName>
</protein>
<dbReference type="EMBL" id="JAMLJM010000002">
    <property type="protein sequence ID" value="MCL9808588.1"/>
    <property type="molecule type" value="Genomic_DNA"/>
</dbReference>
<dbReference type="PROSITE" id="PS00088">
    <property type="entry name" value="SOD_MN"/>
    <property type="match status" value="1"/>
</dbReference>
<keyword evidence="3" id="KW-0479">Metal-binding</keyword>
<sequence>MNKKNLLILPFLASAVVSCKKDTLVEVVDVPATPIVAVDQKGGKPSDLKATEGPFQLYALPFDYNALEPHFDATTMELHYSKHLLPFVNALNKVVIGTKYEVLELDAILKNLNFSDTEVRNNAGAVYNHNFFFESLAPKAGGQPEGELSEAITRDFGSYDDFIRQFSETAVKLNGSGWVWLLSDKYGRLRIITTPNNESPLMKGLGITGTPLLNLDVWEHAYYLKFQNRRREYANTFFSVVNWDKVEERYGAFSKMAVPKYQSPAPTSETIEVPVEQAKPTEEATKSE</sequence>
<dbReference type="PANTHER" id="PTHR43595:SF2">
    <property type="entry name" value="SMALL RIBOSOMAL SUBUNIT PROTEIN MS42"/>
    <property type="match status" value="1"/>
</dbReference>
<dbReference type="InterPro" id="IPR019833">
    <property type="entry name" value="Mn/Fe_SOD_BS"/>
</dbReference>
<evidence type="ECO:0000259" key="6">
    <source>
        <dbReference type="Pfam" id="PF00081"/>
    </source>
</evidence>
<feature type="region of interest" description="Disordered" evidence="5">
    <location>
        <begin position="262"/>
        <end position="288"/>
    </location>
</feature>
<evidence type="ECO:0000259" key="7">
    <source>
        <dbReference type="Pfam" id="PF02777"/>
    </source>
</evidence>
<dbReference type="EC" id="1.15.1.1" evidence="2"/>
<dbReference type="InterPro" id="IPR001189">
    <property type="entry name" value="Mn/Fe_SOD"/>
</dbReference>
<evidence type="ECO:0000313" key="9">
    <source>
        <dbReference type="Proteomes" id="UP001317191"/>
    </source>
</evidence>
<keyword evidence="9" id="KW-1185">Reference proteome</keyword>
<evidence type="ECO:0000256" key="3">
    <source>
        <dbReference type="ARBA" id="ARBA00022723"/>
    </source>
</evidence>
<feature type="domain" description="Manganese/iron superoxide dismutase N-terminal" evidence="6">
    <location>
        <begin position="55"/>
        <end position="136"/>
    </location>
</feature>
<dbReference type="InterPro" id="IPR036314">
    <property type="entry name" value="SOD_C_sf"/>
</dbReference>
<organism evidence="8 9">
    <name type="scientific">Flavobacterium luminosum</name>
    <dbReference type="NCBI Taxonomy" id="2949086"/>
    <lineage>
        <taxon>Bacteria</taxon>
        <taxon>Pseudomonadati</taxon>
        <taxon>Bacteroidota</taxon>
        <taxon>Flavobacteriia</taxon>
        <taxon>Flavobacteriales</taxon>
        <taxon>Flavobacteriaceae</taxon>
        <taxon>Flavobacterium</taxon>
    </lineage>
</organism>
<feature type="domain" description="Manganese/iron superoxide dismutase C-terminal" evidence="7">
    <location>
        <begin position="144"/>
        <end position="249"/>
    </location>
</feature>
<dbReference type="PANTHER" id="PTHR43595">
    <property type="entry name" value="37S RIBOSOMAL PROTEIN S26, MITOCHONDRIAL"/>
    <property type="match status" value="1"/>
</dbReference>
<reference evidence="8 9" key="1">
    <citation type="submission" date="2022-05" db="EMBL/GenBank/DDBJ databases">
        <title>Flavobacterium sp., isolated from activated sludge.</title>
        <authorList>
            <person name="Ran Q."/>
        </authorList>
    </citation>
    <scope>NUCLEOTIDE SEQUENCE [LARGE SCALE GENOMIC DNA]</scope>
    <source>
        <strain evidence="8 9">HXWNR70</strain>
    </source>
</reference>
<dbReference type="Pfam" id="PF00081">
    <property type="entry name" value="Sod_Fe_N"/>
    <property type="match status" value="1"/>
</dbReference>
<dbReference type="PROSITE" id="PS51257">
    <property type="entry name" value="PROKAR_LIPOPROTEIN"/>
    <property type="match status" value="1"/>
</dbReference>
<name>A0ABT0TNY1_9FLAO</name>
<evidence type="ECO:0000256" key="4">
    <source>
        <dbReference type="ARBA" id="ARBA00023002"/>
    </source>
</evidence>
<comment type="caution">
    <text evidence="8">The sequence shown here is derived from an EMBL/GenBank/DDBJ whole genome shotgun (WGS) entry which is preliminary data.</text>
</comment>
<feature type="compositionally biased region" description="Basic and acidic residues" evidence="5">
    <location>
        <begin position="279"/>
        <end position="288"/>
    </location>
</feature>
<evidence type="ECO:0000256" key="5">
    <source>
        <dbReference type="SAM" id="MobiDB-lite"/>
    </source>
</evidence>
<dbReference type="Gene3D" id="1.10.287.990">
    <property type="entry name" value="Fe,Mn superoxide dismutase (SOD) domain"/>
    <property type="match status" value="1"/>
</dbReference>
<evidence type="ECO:0000313" key="8">
    <source>
        <dbReference type="EMBL" id="MCL9808588.1"/>
    </source>
</evidence>
<dbReference type="InterPro" id="IPR019832">
    <property type="entry name" value="Mn/Fe_SOD_C"/>
</dbReference>
<evidence type="ECO:0000256" key="1">
    <source>
        <dbReference type="ARBA" id="ARBA00008714"/>
    </source>
</evidence>